<name>A0A967B0V6_9MICO</name>
<evidence type="ECO:0000313" key="9">
    <source>
        <dbReference type="Proteomes" id="UP000744769"/>
    </source>
</evidence>
<dbReference type="EMBL" id="JAAOIV010000003">
    <property type="protein sequence ID" value="NHN55393.1"/>
    <property type="molecule type" value="Genomic_DNA"/>
</dbReference>
<dbReference type="InterPro" id="IPR007848">
    <property type="entry name" value="Small_mtfrase_dom"/>
</dbReference>
<dbReference type="GO" id="GO:0008757">
    <property type="term" value="F:S-adenosylmethionine-dependent methyltransferase activity"/>
    <property type="evidence" value="ECO:0007669"/>
    <property type="project" value="TreeGrafter"/>
</dbReference>
<evidence type="ECO:0000313" key="8">
    <source>
        <dbReference type="EMBL" id="NHN55393.1"/>
    </source>
</evidence>
<comment type="caution">
    <text evidence="8">The sequence shown here is derived from an EMBL/GenBank/DDBJ whole genome shotgun (WGS) entry which is preliminary data.</text>
</comment>
<dbReference type="AlphaFoldDB" id="A0A967B0V6"/>
<dbReference type="GO" id="GO:0035657">
    <property type="term" value="C:eRF1 methyltransferase complex"/>
    <property type="evidence" value="ECO:0007669"/>
    <property type="project" value="TreeGrafter"/>
</dbReference>
<protein>
    <submittedName>
        <fullName evidence="8">Class I SAM-dependent methyltransferase</fullName>
    </submittedName>
</protein>
<dbReference type="InterPro" id="IPR052190">
    <property type="entry name" value="Euk-Arch_PrmC-MTase"/>
</dbReference>
<dbReference type="SUPFAM" id="SSF53335">
    <property type="entry name" value="S-adenosyl-L-methionine-dependent methyltransferases"/>
    <property type="match status" value="1"/>
</dbReference>
<sequence>MLPDRAPDTLAADLRAANFTADGLQAHLGSVAAAALHREQVVPALRATDDDRPLSVLIRFFCLGMPMPAGLLDRALPSTGAAGLVAHGLATRDGEALAPAYDLRPYGDEDHDWWVLSDLSEVATRAPLREDHVLGIGGASTTLASWTPRRRARRALDLGTGSGVQTLHLAQHCDQIVATDLSERACATAQFTASINGLDMVEVRRGSLFEPVAGERFDLIVSNPPFVITPRAPGVPEYEYRDGGLVGDAIVRTVVQQAEQHLQPGGIAQLLGNWEVPRGRDWADVVGDWLAPTGLDAWVVQRDSQDPAEYAELWASDGGHRTGEIYERMYAAWLDDFAAREVERIGFGIITLRRPETDRPAVRRLEEVGGPVASPMGPTIDAGLRVLEWTATHEVLDARWMVAADVTEERFGRPGAADPSVIRLTQGGGLRHTVQIDTATAAFVSVADGELTARQAYAAIAALLDQDAEELLAEQRPIVQGLVERGFLVPVEGE</sequence>
<reference evidence="8" key="1">
    <citation type="submission" date="2020-03" db="EMBL/GenBank/DDBJ databases">
        <title>Draft sequencing of Calidifontibacter sp. DB0510.</title>
        <authorList>
            <person name="Kim D.-U."/>
        </authorList>
    </citation>
    <scope>NUCLEOTIDE SEQUENCE</scope>
    <source>
        <strain evidence="8">DB0510</strain>
    </source>
</reference>
<dbReference type="GO" id="GO:0008276">
    <property type="term" value="F:protein methyltransferase activity"/>
    <property type="evidence" value="ECO:0007669"/>
    <property type="project" value="TreeGrafter"/>
</dbReference>
<dbReference type="CDD" id="cd02440">
    <property type="entry name" value="AdoMet_MTases"/>
    <property type="match status" value="1"/>
</dbReference>
<feature type="domain" description="DUF7059" evidence="6">
    <location>
        <begin position="16"/>
        <end position="98"/>
    </location>
</feature>
<dbReference type="Pfam" id="PF23186">
    <property type="entry name" value="DUF7059"/>
    <property type="match status" value="1"/>
</dbReference>
<dbReference type="InterPro" id="IPR029063">
    <property type="entry name" value="SAM-dependent_MTases_sf"/>
</dbReference>
<dbReference type="Pfam" id="PF05175">
    <property type="entry name" value="MTS"/>
    <property type="match status" value="1"/>
</dbReference>
<dbReference type="GO" id="GO:0003676">
    <property type="term" value="F:nucleic acid binding"/>
    <property type="evidence" value="ECO:0007669"/>
    <property type="project" value="InterPro"/>
</dbReference>
<accession>A0A967B0V6</accession>
<dbReference type="InterPro" id="IPR002052">
    <property type="entry name" value="DNA_methylase_N6_adenine_CS"/>
</dbReference>
<dbReference type="InterPro" id="IPR055487">
    <property type="entry name" value="DUF7059"/>
</dbReference>
<feature type="domain" description="Methyltransferase small" evidence="5">
    <location>
        <begin position="139"/>
        <end position="274"/>
    </location>
</feature>
<dbReference type="PANTHER" id="PTHR45875:SF1">
    <property type="entry name" value="METHYLTRANSFERASE N6AMT1"/>
    <property type="match status" value="1"/>
</dbReference>
<dbReference type="Pfam" id="PF25004">
    <property type="entry name" value="DUF7782"/>
    <property type="match status" value="1"/>
</dbReference>
<evidence type="ECO:0000259" key="7">
    <source>
        <dbReference type="Pfam" id="PF25004"/>
    </source>
</evidence>
<comment type="similarity">
    <text evidence="1">Belongs to the eukaryotic/archaeal PrmC-related family.</text>
</comment>
<evidence type="ECO:0000256" key="1">
    <source>
        <dbReference type="ARBA" id="ARBA00006149"/>
    </source>
</evidence>
<keyword evidence="3" id="KW-0808">Transferase</keyword>
<evidence type="ECO:0000256" key="4">
    <source>
        <dbReference type="ARBA" id="ARBA00022691"/>
    </source>
</evidence>
<keyword evidence="9" id="KW-1185">Reference proteome</keyword>
<evidence type="ECO:0000256" key="2">
    <source>
        <dbReference type="ARBA" id="ARBA00022603"/>
    </source>
</evidence>
<evidence type="ECO:0000259" key="6">
    <source>
        <dbReference type="Pfam" id="PF23186"/>
    </source>
</evidence>
<organism evidence="8 9">
    <name type="scientific">Metallococcus carri</name>
    <dbReference type="NCBI Taxonomy" id="1656884"/>
    <lineage>
        <taxon>Bacteria</taxon>
        <taxon>Bacillati</taxon>
        <taxon>Actinomycetota</taxon>
        <taxon>Actinomycetes</taxon>
        <taxon>Micrococcales</taxon>
        <taxon>Dermacoccaceae</taxon>
        <taxon>Metallococcus</taxon>
    </lineage>
</organism>
<evidence type="ECO:0000259" key="5">
    <source>
        <dbReference type="Pfam" id="PF05175"/>
    </source>
</evidence>
<dbReference type="InterPro" id="IPR056684">
    <property type="entry name" value="DUF7782"/>
</dbReference>
<keyword evidence="2 8" id="KW-0489">Methyltransferase</keyword>
<dbReference type="Gene3D" id="3.40.50.150">
    <property type="entry name" value="Vaccinia Virus protein VP39"/>
    <property type="match status" value="1"/>
</dbReference>
<evidence type="ECO:0000256" key="3">
    <source>
        <dbReference type="ARBA" id="ARBA00022679"/>
    </source>
</evidence>
<dbReference type="GO" id="GO:0008170">
    <property type="term" value="F:N-methyltransferase activity"/>
    <property type="evidence" value="ECO:0007669"/>
    <property type="project" value="UniProtKB-ARBA"/>
</dbReference>
<dbReference type="PROSITE" id="PS00092">
    <property type="entry name" value="N6_MTASE"/>
    <property type="match status" value="1"/>
</dbReference>
<proteinExistence type="inferred from homology"/>
<keyword evidence="4" id="KW-0949">S-adenosyl-L-methionine</keyword>
<dbReference type="Proteomes" id="UP000744769">
    <property type="component" value="Unassembled WGS sequence"/>
</dbReference>
<dbReference type="GO" id="GO:0032259">
    <property type="term" value="P:methylation"/>
    <property type="evidence" value="ECO:0007669"/>
    <property type="project" value="UniProtKB-KW"/>
</dbReference>
<gene>
    <name evidence="8" type="ORF">G9U51_06295</name>
</gene>
<feature type="domain" description="DUF7782" evidence="7">
    <location>
        <begin position="393"/>
        <end position="490"/>
    </location>
</feature>
<dbReference type="PANTHER" id="PTHR45875">
    <property type="entry name" value="METHYLTRANSFERASE N6AMT1"/>
    <property type="match status" value="1"/>
</dbReference>